<accession>A0A0S2MRT3</accession>
<reference evidence="3" key="1">
    <citation type="submission" date="2012-06" db="EMBL/GenBank/DDBJ databases">
        <title>Mitogenomics of the Coleoptera under dense taxon sampling.</title>
        <authorList>
            <person name="Timmermans M.J.T.N."/>
            <person name="Lim J."/>
            <person name="Dodsworth S."/>
            <person name="Haran J."/>
            <person name="Ahrens D."/>
            <person name="Bocak L."/>
            <person name="London A."/>
            <person name="Culverwell L."/>
            <person name="Vogler A.P."/>
        </authorList>
    </citation>
    <scope>NUCLEOTIDE SEQUENCE</scope>
</reference>
<organism evidence="3">
    <name type="scientific">Passalidae sp. GENSP01</name>
    <dbReference type="NCBI Taxonomy" id="1205571"/>
    <lineage>
        <taxon>Eukaryota</taxon>
        <taxon>Metazoa</taxon>
        <taxon>Ecdysozoa</taxon>
        <taxon>Arthropoda</taxon>
        <taxon>Hexapoda</taxon>
        <taxon>Insecta</taxon>
        <taxon>Pterygota</taxon>
        <taxon>Neoptera</taxon>
        <taxon>Endopterygota</taxon>
        <taxon>Coleoptera</taxon>
        <taxon>Polyphaga</taxon>
        <taxon>Scarabaeiformia</taxon>
        <taxon>Passalidae</taxon>
    </lineage>
</organism>
<keyword evidence="2" id="KW-0732">Signal</keyword>
<geneLocation type="mitochondrion" evidence="3"/>
<evidence type="ECO:0000256" key="1">
    <source>
        <dbReference type="SAM" id="Phobius"/>
    </source>
</evidence>
<name>A0A0S2MRT3_9SCAR</name>
<feature type="transmembrane region" description="Helical" evidence="1">
    <location>
        <begin position="21"/>
        <end position="42"/>
    </location>
</feature>
<feature type="signal peptide" evidence="2">
    <location>
        <begin position="1"/>
        <end position="20"/>
    </location>
</feature>
<keyword evidence="1" id="KW-1133">Transmembrane helix</keyword>
<feature type="transmembrane region" description="Helical" evidence="1">
    <location>
        <begin position="79"/>
        <end position="95"/>
    </location>
</feature>
<dbReference type="AlphaFoldDB" id="A0A0S2MRT3"/>
<gene>
    <name evidence="3" type="primary">nad6</name>
</gene>
<keyword evidence="1" id="KW-0472">Membrane</keyword>
<keyword evidence="1" id="KW-0812">Transmembrane</keyword>
<evidence type="ECO:0000256" key="2">
    <source>
        <dbReference type="SAM" id="SignalP"/>
    </source>
</evidence>
<keyword evidence="3" id="KW-0496">Mitochondrion</keyword>
<sequence length="165" mass="19355">MMKFLMTFMMINMMIAPLMTHPLSLSMNLFMLMMNTSIILLLFLMNSWFSYIMCLIMISGLMVLIIYMTSMASNEKFNFNMKFSLLMLIITILILNNNNYFNMTNILSLCQESLSETLNFNLIISKYLNYPSNLLMFMTMIYLFVTMISSVKITEFKKGPLRSMN</sequence>
<dbReference type="EMBL" id="JX412836">
    <property type="protein sequence ID" value="ALO77421.1"/>
    <property type="molecule type" value="Genomic_DNA"/>
</dbReference>
<feature type="transmembrane region" description="Helical" evidence="1">
    <location>
        <begin position="134"/>
        <end position="154"/>
    </location>
</feature>
<proteinExistence type="predicted"/>
<evidence type="ECO:0000313" key="3">
    <source>
        <dbReference type="EMBL" id="ALO77421.1"/>
    </source>
</evidence>
<feature type="chain" id="PRO_5006602555" evidence="2">
    <location>
        <begin position="21"/>
        <end position="165"/>
    </location>
</feature>
<protein>
    <submittedName>
        <fullName evidence="3">NADH deshydrogenase subunit 6</fullName>
    </submittedName>
</protein>
<feature type="transmembrane region" description="Helical" evidence="1">
    <location>
        <begin position="48"/>
        <end position="67"/>
    </location>
</feature>